<dbReference type="EMBL" id="CAJZBQ010000057">
    <property type="protein sequence ID" value="CAG9333611.1"/>
    <property type="molecule type" value="Genomic_DNA"/>
</dbReference>
<gene>
    <name evidence="2" type="ORF">BSTOLATCC_MIC59428</name>
</gene>
<organism evidence="2 3">
    <name type="scientific">Blepharisma stoltei</name>
    <dbReference type="NCBI Taxonomy" id="1481888"/>
    <lineage>
        <taxon>Eukaryota</taxon>
        <taxon>Sar</taxon>
        <taxon>Alveolata</taxon>
        <taxon>Ciliophora</taxon>
        <taxon>Postciliodesmatophora</taxon>
        <taxon>Heterotrichea</taxon>
        <taxon>Heterotrichida</taxon>
        <taxon>Blepharismidae</taxon>
        <taxon>Blepharisma</taxon>
    </lineage>
</organism>
<dbReference type="AlphaFoldDB" id="A0AAU9K8Z7"/>
<keyword evidence="3" id="KW-1185">Reference proteome</keyword>
<evidence type="ECO:0000256" key="1">
    <source>
        <dbReference type="ARBA" id="ARBA00022837"/>
    </source>
</evidence>
<dbReference type="Proteomes" id="UP001162131">
    <property type="component" value="Unassembled WGS sequence"/>
</dbReference>
<proteinExistence type="predicted"/>
<reference evidence="2" key="1">
    <citation type="submission" date="2021-09" db="EMBL/GenBank/DDBJ databases">
        <authorList>
            <consortium name="AG Swart"/>
            <person name="Singh M."/>
            <person name="Singh A."/>
            <person name="Seah K."/>
            <person name="Emmerich C."/>
        </authorList>
    </citation>
    <scope>NUCLEOTIDE SEQUENCE</scope>
    <source>
        <strain evidence="2">ATCC30299</strain>
    </source>
</reference>
<dbReference type="InterPro" id="IPR018247">
    <property type="entry name" value="EF_Hand_1_Ca_BS"/>
</dbReference>
<name>A0AAU9K8Z7_9CILI</name>
<dbReference type="PROSITE" id="PS00018">
    <property type="entry name" value="EF_HAND_1"/>
    <property type="match status" value="1"/>
</dbReference>
<evidence type="ECO:0000313" key="2">
    <source>
        <dbReference type="EMBL" id="CAG9333611.1"/>
    </source>
</evidence>
<evidence type="ECO:0008006" key="4">
    <source>
        <dbReference type="Google" id="ProtNLM"/>
    </source>
</evidence>
<evidence type="ECO:0000313" key="3">
    <source>
        <dbReference type="Proteomes" id="UP001162131"/>
    </source>
</evidence>
<dbReference type="Gene3D" id="1.10.238.10">
    <property type="entry name" value="EF-hand"/>
    <property type="match status" value="1"/>
</dbReference>
<protein>
    <recommendedName>
        <fullName evidence="4">EF-hand domain-containing protein</fullName>
    </recommendedName>
</protein>
<sequence>MGCCHTTAASTESHISLSLCDEEITISQYEASSPFSSKSSKLLTSEFLMLGESSSINFSQFELACSHLGINPRLFISQYPNFIESLKDSPQTYDIKKIILVCILLGKGKPREKCNLLFDYTDANSDDIVSVKDVEKMLSDLIDASLILTPMTAIGHNKLSLIEIENYCEGLVQSKRKLIKKLKYCIMGEEKTLDSSQFDVKIFDSEILQNIINPNGIRILLKNQHFSLSSLEESPITSDNKSDAFFGRESSGKDLSLQLRSLNDEGSPKEVHTATESMQTPEKPMVIDLNFGPGQKEKLYLYRNDDLDTKVKNFARTHRLNKKEADGLLNYIEKIRQDAYKS</sequence>
<keyword evidence="1" id="KW-0106">Calcium</keyword>
<comment type="caution">
    <text evidence="2">The sequence shown here is derived from an EMBL/GenBank/DDBJ whole genome shotgun (WGS) entry which is preliminary data.</text>
</comment>
<dbReference type="InterPro" id="IPR011992">
    <property type="entry name" value="EF-hand-dom_pair"/>
</dbReference>
<dbReference type="SUPFAM" id="SSF47473">
    <property type="entry name" value="EF-hand"/>
    <property type="match status" value="1"/>
</dbReference>
<accession>A0AAU9K8Z7</accession>